<evidence type="ECO:0000313" key="2">
    <source>
        <dbReference type="Proteomes" id="UP001168552"/>
    </source>
</evidence>
<reference evidence="1" key="1">
    <citation type="submission" date="2023-06" db="EMBL/GenBank/DDBJ databases">
        <title>Cytophagales bacterium Strain LB-30, isolated from soil.</title>
        <authorList>
            <person name="Liu B."/>
        </authorList>
    </citation>
    <scope>NUCLEOTIDE SEQUENCE</scope>
    <source>
        <strain evidence="1">LB-30</strain>
    </source>
</reference>
<comment type="caution">
    <text evidence="1">The sequence shown here is derived from an EMBL/GenBank/DDBJ whole genome shotgun (WGS) entry which is preliminary data.</text>
</comment>
<dbReference type="Proteomes" id="UP001168552">
    <property type="component" value="Unassembled WGS sequence"/>
</dbReference>
<accession>A0ABT8F114</accession>
<evidence type="ECO:0008006" key="3">
    <source>
        <dbReference type="Google" id="ProtNLM"/>
    </source>
</evidence>
<proteinExistence type="predicted"/>
<keyword evidence="2" id="KW-1185">Reference proteome</keyword>
<dbReference type="EMBL" id="JAUHJS010000001">
    <property type="protein sequence ID" value="MDN4164146.1"/>
    <property type="molecule type" value="Genomic_DNA"/>
</dbReference>
<name>A0ABT8F114_9BACT</name>
<dbReference type="PROSITE" id="PS51257">
    <property type="entry name" value="PROKAR_LIPOPROTEIN"/>
    <property type="match status" value="1"/>
</dbReference>
<gene>
    <name evidence="1" type="ORF">QWY31_01470</name>
</gene>
<evidence type="ECO:0000313" key="1">
    <source>
        <dbReference type="EMBL" id="MDN4164146.1"/>
    </source>
</evidence>
<organism evidence="1 2">
    <name type="scientific">Shiella aurantiaca</name>
    <dbReference type="NCBI Taxonomy" id="3058365"/>
    <lineage>
        <taxon>Bacteria</taxon>
        <taxon>Pseudomonadati</taxon>
        <taxon>Bacteroidota</taxon>
        <taxon>Cytophagia</taxon>
        <taxon>Cytophagales</taxon>
        <taxon>Shiellaceae</taxon>
        <taxon>Shiella</taxon>
    </lineage>
</organism>
<protein>
    <recommendedName>
        <fullName evidence="3">Lipoprotein</fullName>
    </recommendedName>
</protein>
<sequence>MNKWMRHLRIILIGLNSVLLFQGCNFLMFDPPEDKYAVDFDNSSEHNILLVFLANDSTNPLYWRDSLKINTNETKEHFRFVREGEMTNDIENIEKASNRYSGFTILLFRDDELLKTWTGPSGYYSDTINSPFNYNSWEFKPASNRPENILSAVTFTITDKDLQ</sequence>
<dbReference type="RefSeq" id="WP_320002673.1">
    <property type="nucleotide sequence ID" value="NZ_JAUHJS010000001.1"/>
</dbReference>